<feature type="compositionally biased region" description="Polar residues" evidence="1">
    <location>
        <begin position="171"/>
        <end position="184"/>
    </location>
</feature>
<accession>A0A395N4U4</accession>
<dbReference type="Pfam" id="PF24870">
    <property type="entry name" value="DUF7735"/>
    <property type="match status" value="1"/>
</dbReference>
<dbReference type="OrthoDB" id="3561078at2759"/>
<organism evidence="4 5">
    <name type="scientific">Fusarium flagelliforme</name>
    <dbReference type="NCBI Taxonomy" id="2675880"/>
    <lineage>
        <taxon>Eukaryota</taxon>
        <taxon>Fungi</taxon>
        <taxon>Dikarya</taxon>
        <taxon>Ascomycota</taxon>
        <taxon>Pezizomycotina</taxon>
        <taxon>Sordariomycetes</taxon>
        <taxon>Hypocreomycetidae</taxon>
        <taxon>Hypocreales</taxon>
        <taxon>Nectriaceae</taxon>
        <taxon>Fusarium</taxon>
        <taxon>Fusarium incarnatum-equiseti species complex</taxon>
    </lineage>
</organism>
<protein>
    <submittedName>
        <fullName evidence="4">Infection structure specific protein</fullName>
    </submittedName>
</protein>
<feature type="chain" id="PRO_5017180405" evidence="2">
    <location>
        <begin position="17"/>
        <end position="213"/>
    </location>
</feature>
<feature type="signal peptide" evidence="2">
    <location>
        <begin position="1"/>
        <end position="16"/>
    </location>
</feature>
<keyword evidence="2" id="KW-0732">Signal</keyword>
<dbReference type="EMBL" id="PXXK01000010">
    <property type="protein sequence ID" value="RFN55156.1"/>
    <property type="molecule type" value="Genomic_DNA"/>
</dbReference>
<name>A0A395N4U4_9HYPO</name>
<reference evidence="4 5" key="1">
    <citation type="journal article" date="2018" name="PLoS Pathog.">
        <title>Evolution of structural diversity of trichothecenes, a family of toxins produced by plant pathogenic and entomopathogenic fungi.</title>
        <authorList>
            <person name="Proctor R.H."/>
            <person name="McCormick S.P."/>
            <person name="Kim H.S."/>
            <person name="Cardoza R.E."/>
            <person name="Stanley A.M."/>
            <person name="Lindo L."/>
            <person name="Kelly A."/>
            <person name="Brown D.W."/>
            <person name="Lee T."/>
            <person name="Vaughan M.M."/>
            <person name="Alexander N.J."/>
            <person name="Busman M."/>
            <person name="Gutierrez S."/>
        </authorList>
    </citation>
    <scope>NUCLEOTIDE SEQUENCE [LARGE SCALE GENOMIC DNA]</scope>
    <source>
        <strain evidence="4 5">NRRL 13405</strain>
    </source>
</reference>
<evidence type="ECO:0000256" key="2">
    <source>
        <dbReference type="SAM" id="SignalP"/>
    </source>
</evidence>
<keyword evidence="5" id="KW-1185">Reference proteome</keyword>
<sequence>MQSIVIASLLATAVSANVNFMANPIMKRAALEPRQTGLPSLGDITPECQSAVLDLAQGIPTPAPEIVSDLLENPQTDPCDFSTPASLSAEYSSYSADIISWYGENSGDIMSAIKECPELAQFASMVPICTAVATEAASTKIASLSSAAGSAATAVVPPVVSTHGAEEHNTPVATPSAKPTSTSPAEIENGAASAKGGLLYVAAAAVAGVVAAL</sequence>
<evidence type="ECO:0000313" key="5">
    <source>
        <dbReference type="Proteomes" id="UP000265631"/>
    </source>
</evidence>
<dbReference type="Proteomes" id="UP000265631">
    <property type="component" value="Unassembled WGS sequence"/>
</dbReference>
<evidence type="ECO:0000259" key="3">
    <source>
        <dbReference type="Pfam" id="PF24870"/>
    </source>
</evidence>
<gene>
    <name evidence="4" type="ORF">FIE12Z_668</name>
</gene>
<evidence type="ECO:0000256" key="1">
    <source>
        <dbReference type="SAM" id="MobiDB-lite"/>
    </source>
</evidence>
<dbReference type="AlphaFoldDB" id="A0A395N4U4"/>
<dbReference type="InterPro" id="IPR056637">
    <property type="entry name" value="DUF7735"/>
</dbReference>
<feature type="region of interest" description="Disordered" evidence="1">
    <location>
        <begin position="163"/>
        <end position="184"/>
    </location>
</feature>
<dbReference type="STRING" id="2594813.A0A395N4U4"/>
<evidence type="ECO:0000313" key="4">
    <source>
        <dbReference type="EMBL" id="RFN55156.1"/>
    </source>
</evidence>
<feature type="domain" description="DUF7735" evidence="3">
    <location>
        <begin position="74"/>
        <end position="118"/>
    </location>
</feature>
<comment type="caution">
    <text evidence="4">The sequence shown here is derived from an EMBL/GenBank/DDBJ whole genome shotgun (WGS) entry which is preliminary data.</text>
</comment>
<proteinExistence type="predicted"/>